<dbReference type="InterPro" id="IPR029052">
    <property type="entry name" value="Metallo-depent_PP-like"/>
</dbReference>
<evidence type="ECO:0000256" key="3">
    <source>
        <dbReference type="ARBA" id="ARBA00023004"/>
    </source>
</evidence>
<dbReference type="EMBL" id="FMAG01000014">
    <property type="protein sequence ID" value="SCB49514.1"/>
    <property type="molecule type" value="Genomic_DNA"/>
</dbReference>
<comment type="similarity">
    <text evidence="4">Belongs to the cyclic nucleotide phosphodiesterase class-III family.</text>
</comment>
<dbReference type="STRING" id="410764.GA0061103_0607"/>
<dbReference type="OrthoDB" id="651281at2"/>
<keyword evidence="1" id="KW-0479">Metal-binding</keyword>
<organism evidence="6 7">
    <name type="scientific">Rhizobium multihospitium</name>
    <dbReference type="NCBI Taxonomy" id="410764"/>
    <lineage>
        <taxon>Bacteria</taxon>
        <taxon>Pseudomonadati</taxon>
        <taxon>Pseudomonadota</taxon>
        <taxon>Alphaproteobacteria</taxon>
        <taxon>Hyphomicrobiales</taxon>
        <taxon>Rhizobiaceae</taxon>
        <taxon>Rhizobium/Agrobacterium group</taxon>
        <taxon>Rhizobium</taxon>
    </lineage>
</organism>
<dbReference type="PANTHER" id="PTHR42988:SF2">
    <property type="entry name" value="CYCLIC NUCLEOTIDE PHOSPHODIESTERASE CBUA0032-RELATED"/>
    <property type="match status" value="1"/>
</dbReference>
<dbReference type="PANTHER" id="PTHR42988">
    <property type="entry name" value="PHOSPHOHYDROLASE"/>
    <property type="match status" value="1"/>
</dbReference>
<evidence type="ECO:0000259" key="5">
    <source>
        <dbReference type="Pfam" id="PF00149"/>
    </source>
</evidence>
<accession>A0A1C3XC12</accession>
<sequence length="246" mass="26626">MLIAQISDVHASIDNGNLARLDSAVNWLCCVRPDAIIVTGDLTDNGWSDGYREIKVILERIGSPISVIPGNSDDPLMMRNLFAGTYGWEGSSALHTELNLGGIRAICLDVTVAGEAHGNIECHIDWLENKLNADRGSKAIIFTHQHLFPTGIDVIDVSMCQGFQKLEELIVRRETRPIAISSGHVHRPMASVIAGVPSYICGSICPANPLLLDSWRNPPVTDPPSLMIHDLRSGHLVSSHISIGSG</sequence>
<dbReference type="Pfam" id="PF00149">
    <property type="entry name" value="Metallophos"/>
    <property type="match status" value="1"/>
</dbReference>
<dbReference type="GO" id="GO:0046872">
    <property type="term" value="F:metal ion binding"/>
    <property type="evidence" value="ECO:0007669"/>
    <property type="project" value="UniProtKB-KW"/>
</dbReference>
<evidence type="ECO:0000313" key="6">
    <source>
        <dbReference type="EMBL" id="SCB49514.1"/>
    </source>
</evidence>
<dbReference type="Proteomes" id="UP000199101">
    <property type="component" value="Unassembled WGS sequence"/>
</dbReference>
<keyword evidence="7" id="KW-1185">Reference proteome</keyword>
<dbReference type="SUPFAM" id="SSF56300">
    <property type="entry name" value="Metallo-dependent phosphatases"/>
    <property type="match status" value="1"/>
</dbReference>
<dbReference type="Gene3D" id="3.60.21.10">
    <property type="match status" value="1"/>
</dbReference>
<dbReference type="RefSeq" id="WP_092719743.1">
    <property type="nucleotide sequence ID" value="NZ_FMAG01000014.1"/>
</dbReference>
<keyword evidence="2" id="KW-0378">Hydrolase</keyword>
<evidence type="ECO:0000256" key="2">
    <source>
        <dbReference type="ARBA" id="ARBA00022801"/>
    </source>
</evidence>
<protein>
    <submittedName>
        <fullName evidence="6">3',5'-cyclic AMP phosphodiesterase CpdA</fullName>
    </submittedName>
</protein>
<keyword evidence="3" id="KW-0408">Iron</keyword>
<dbReference type="InterPro" id="IPR050884">
    <property type="entry name" value="CNP_phosphodiesterase-III"/>
</dbReference>
<evidence type="ECO:0000313" key="7">
    <source>
        <dbReference type="Proteomes" id="UP000199101"/>
    </source>
</evidence>
<dbReference type="AlphaFoldDB" id="A0A1C3XC12"/>
<reference evidence="7" key="1">
    <citation type="submission" date="2016-08" db="EMBL/GenBank/DDBJ databases">
        <authorList>
            <person name="Varghese N."/>
            <person name="Submissions Spin"/>
        </authorList>
    </citation>
    <scope>NUCLEOTIDE SEQUENCE [LARGE SCALE GENOMIC DNA]</scope>
    <source>
        <strain evidence="7">HAMBI 2975</strain>
    </source>
</reference>
<dbReference type="GO" id="GO:0016787">
    <property type="term" value="F:hydrolase activity"/>
    <property type="evidence" value="ECO:0007669"/>
    <property type="project" value="UniProtKB-KW"/>
</dbReference>
<dbReference type="InterPro" id="IPR004843">
    <property type="entry name" value="Calcineurin-like_PHP"/>
</dbReference>
<proteinExistence type="inferred from homology"/>
<gene>
    <name evidence="6" type="ORF">GA0061103_0607</name>
</gene>
<feature type="domain" description="Calcineurin-like phosphoesterase" evidence="5">
    <location>
        <begin position="1"/>
        <end position="188"/>
    </location>
</feature>
<name>A0A1C3XC12_9HYPH</name>
<evidence type="ECO:0000256" key="1">
    <source>
        <dbReference type="ARBA" id="ARBA00022723"/>
    </source>
</evidence>
<evidence type="ECO:0000256" key="4">
    <source>
        <dbReference type="ARBA" id="ARBA00025742"/>
    </source>
</evidence>